<dbReference type="Proteomes" id="UP001054252">
    <property type="component" value="Unassembled WGS sequence"/>
</dbReference>
<keyword evidence="2" id="KW-1185">Reference proteome</keyword>
<dbReference type="AlphaFoldDB" id="A0AAV5JBM0"/>
<evidence type="ECO:0000313" key="2">
    <source>
        <dbReference type="Proteomes" id="UP001054252"/>
    </source>
</evidence>
<organism evidence="1 2">
    <name type="scientific">Rubroshorea leprosula</name>
    <dbReference type="NCBI Taxonomy" id="152421"/>
    <lineage>
        <taxon>Eukaryota</taxon>
        <taxon>Viridiplantae</taxon>
        <taxon>Streptophyta</taxon>
        <taxon>Embryophyta</taxon>
        <taxon>Tracheophyta</taxon>
        <taxon>Spermatophyta</taxon>
        <taxon>Magnoliopsida</taxon>
        <taxon>eudicotyledons</taxon>
        <taxon>Gunneridae</taxon>
        <taxon>Pentapetalae</taxon>
        <taxon>rosids</taxon>
        <taxon>malvids</taxon>
        <taxon>Malvales</taxon>
        <taxon>Dipterocarpaceae</taxon>
        <taxon>Rubroshorea</taxon>
    </lineage>
</organism>
<gene>
    <name evidence="1" type="ORF">SLEP1_g22245</name>
</gene>
<protein>
    <submittedName>
        <fullName evidence="1">Uncharacterized protein</fullName>
    </submittedName>
</protein>
<accession>A0AAV5JBM0</accession>
<name>A0AAV5JBM0_9ROSI</name>
<proteinExistence type="predicted"/>
<reference evidence="1 2" key="1">
    <citation type="journal article" date="2021" name="Commun. Biol.">
        <title>The genome of Shorea leprosula (Dipterocarpaceae) highlights the ecological relevance of drought in aseasonal tropical rainforests.</title>
        <authorList>
            <person name="Ng K.K.S."/>
            <person name="Kobayashi M.J."/>
            <person name="Fawcett J.A."/>
            <person name="Hatakeyama M."/>
            <person name="Paape T."/>
            <person name="Ng C.H."/>
            <person name="Ang C.C."/>
            <person name="Tnah L.H."/>
            <person name="Lee C.T."/>
            <person name="Nishiyama T."/>
            <person name="Sese J."/>
            <person name="O'Brien M.J."/>
            <person name="Copetti D."/>
            <person name="Mohd Noor M.I."/>
            <person name="Ong R.C."/>
            <person name="Putra M."/>
            <person name="Sireger I.Z."/>
            <person name="Indrioko S."/>
            <person name="Kosugi Y."/>
            <person name="Izuno A."/>
            <person name="Isagi Y."/>
            <person name="Lee S.L."/>
            <person name="Shimizu K.K."/>
        </authorList>
    </citation>
    <scope>NUCLEOTIDE SEQUENCE [LARGE SCALE GENOMIC DNA]</scope>
    <source>
        <strain evidence="1">214</strain>
    </source>
</reference>
<evidence type="ECO:0000313" key="1">
    <source>
        <dbReference type="EMBL" id="GKV10947.1"/>
    </source>
</evidence>
<comment type="caution">
    <text evidence="1">The sequence shown here is derived from an EMBL/GenBank/DDBJ whole genome shotgun (WGS) entry which is preliminary data.</text>
</comment>
<dbReference type="EMBL" id="BPVZ01000033">
    <property type="protein sequence ID" value="GKV10947.1"/>
    <property type="molecule type" value="Genomic_DNA"/>
</dbReference>
<sequence>MVLIHLKCLEFLNSLHVIYLQGEISKIMVNALRF</sequence>